<dbReference type="EMBL" id="MZ394738">
    <property type="protein sequence ID" value="QWV59641.1"/>
    <property type="molecule type" value="Genomic_DNA"/>
</dbReference>
<organism evidence="1 3">
    <name type="scientific">Ectropis obliqua nucleopolyhedrovirus</name>
    <dbReference type="NCBI Taxonomy" id="59376"/>
    <lineage>
        <taxon>Viruses</taxon>
        <taxon>Viruses incertae sedis</taxon>
        <taxon>Naldaviricetes</taxon>
        <taxon>Lefavirales</taxon>
        <taxon>Baculoviridae</taxon>
        <taxon>Alphabaculovirus</taxon>
        <taxon>Alphabaculovirus ecobliquae</taxon>
    </lineage>
</organism>
<dbReference type="RefSeq" id="YP_874284.1">
    <property type="nucleotide sequence ID" value="NC_008586.1"/>
</dbReference>
<evidence type="ECO:0000313" key="2">
    <source>
        <dbReference type="EMBL" id="QWV59641.1"/>
    </source>
</evidence>
<keyword evidence="3" id="KW-1185">Reference proteome</keyword>
<dbReference type="InterPro" id="IPR009946">
    <property type="entry name" value="AcMNPV_Orf4"/>
</dbReference>
<reference evidence="2" key="4">
    <citation type="submission" date="2021-06" db="EMBL/GenBank/DDBJ databases">
        <authorList>
            <person name="Xiao Q."/>
            <person name="Zhang X.X."/>
            <person name="Tang M.J."/>
        </authorList>
    </citation>
    <scope>NUCLEOTIDE SEQUENCE</scope>
    <source>
        <strain evidence="2">QF4</strain>
    </source>
</reference>
<dbReference type="KEGG" id="vg:5176532"/>
<dbReference type="OrthoDB" id="19035at10239"/>
<accession>A0EYZ4</accession>
<dbReference type="EMBL" id="DQ837165">
    <property type="protein sequence ID" value="ABI35774.1"/>
    <property type="molecule type" value="Genomic_DNA"/>
</dbReference>
<evidence type="ECO:0000313" key="3">
    <source>
        <dbReference type="Proteomes" id="UP000214344"/>
    </source>
</evidence>
<dbReference type="Pfam" id="PF07346">
    <property type="entry name" value="DUF1477"/>
    <property type="match status" value="1"/>
</dbReference>
<dbReference type="Proteomes" id="UP000214344">
    <property type="component" value="Segment"/>
</dbReference>
<proteinExistence type="predicted"/>
<evidence type="ECO:0000313" key="1">
    <source>
        <dbReference type="EMBL" id="ABI35774.1"/>
    </source>
</evidence>
<gene>
    <name evidence="2" type="ORF">QF4000055</name>
</gene>
<reference evidence="1 3" key="1">
    <citation type="journal article" date="2006" name="J. Microbiol.">
        <title>Morphological, phylogenetic and biological characteristics of Ectropis obliqua single-nucleocapsid nucleopolyhedrovirus.</title>
        <authorList>
            <person name="Ma X.C."/>
            <person name="Xu H.J."/>
            <person name="Tang M.J."/>
            <person name="Xiao Q."/>
            <person name="Hong J."/>
            <person name="Zhang C.X."/>
        </authorList>
    </citation>
    <scope>NUCLEOTIDE SEQUENCE [LARGE SCALE GENOMIC DNA]</scope>
    <source>
        <strain evidence="1 3">A1</strain>
    </source>
</reference>
<reference evidence="1" key="2">
    <citation type="submission" date="2006-07" db="EMBL/GenBank/DDBJ databases">
        <authorList>
            <person name="Zhang C.-X."/>
            <person name="Yang Z.-N."/>
            <person name="Ma X.-C."/>
            <person name="Xiao Q."/>
        </authorList>
    </citation>
    <scope>NUCLEOTIDE SEQUENCE</scope>
    <source>
        <strain evidence="1">A1</strain>
    </source>
</reference>
<protein>
    <submittedName>
        <fullName evidence="1">Uncharacterized protein</fullName>
    </submittedName>
</protein>
<reference evidence="1 3" key="3">
    <citation type="journal article" date="2007" name="Virology">
        <title>Genome sequence and organization of a nucleopolyhedrovirus that infects the tea looper caterpillar, Ectropis obliqua.</title>
        <authorList>
            <person name="Ma X.C."/>
            <person name="Shang J.Y."/>
            <person name="Yang Z.N."/>
            <person name="Bao Y.Y."/>
            <person name="Xiao Q."/>
            <person name="Zhang C.X."/>
        </authorList>
    </citation>
    <scope>NUCLEOTIDE SEQUENCE [LARGE SCALE GENOMIC DNA]</scope>
    <source>
        <strain evidence="1 3">A1</strain>
    </source>
</reference>
<sequence>MLNRIGKANKQNKNVSLSRINSSMLAFDTSGTTSASGWIKTVSLLTNLTDNTSNKFDNRHLFYDICYKLIVKALSTANVHTLFTFQNIFDTIIGLEQSVFSKSIILNYIVKFLIVYSDGNDVKSAINLKLLNYFLTKYNVIL</sequence>
<name>A0EYZ4_9ABAC</name>